<proteinExistence type="inferred from homology"/>
<evidence type="ECO:0000313" key="10">
    <source>
        <dbReference type="Proteomes" id="UP000234456"/>
    </source>
</evidence>
<name>A0A2N4TV26_RALPI</name>
<evidence type="ECO:0000256" key="3">
    <source>
        <dbReference type="ARBA" id="ARBA00022448"/>
    </source>
</evidence>
<comment type="caution">
    <text evidence="9">The sequence shown here is derived from an EMBL/GenBank/DDBJ whole genome shotgun (WGS) entry which is preliminary data.</text>
</comment>
<evidence type="ECO:0000256" key="5">
    <source>
        <dbReference type="ARBA" id="ARBA00022764"/>
    </source>
</evidence>
<comment type="similarity">
    <text evidence="2">Belongs to the bacterial solute-binding protein 3 family.</text>
</comment>
<evidence type="ECO:0000256" key="6">
    <source>
        <dbReference type="ARBA" id="ARBA00022970"/>
    </source>
</evidence>
<dbReference type="GO" id="GO:0030288">
    <property type="term" value="C:outer membrane-bounded periplasmic space"/>
    <property type="evidence" value="ECO:0007669"/>
    <property type="project" value="TreeGrafter"/>
</dbReference>
<dbReference type="GO" id="GO:0006865">
    <property type="term" value="P:amino acid transport"/>
    <property type="evidence" value="ECO:0007669"/>
    <property type="project" value="UniProtKB-KW"/>
</dbReference>
<dbReference type="RefSeq" id="WP_092973985.1">
    <property type="nucleotide sequence ID" value="NZ_PKQE01000001.1"/>
</dbReference>
<dbReference type="Proteomes" id="UP000234456">
    <property type="component" value="Unassembled WGS sequence"/>
</dbReference>
<dbReference type="PANTHER" id="PTHR30085">
    <property type="entry name" value="AMINO ACID ABC TRANSPORTER PERMEASE"/>
    <property type="match status" value="1"/>
</dbReference>
<evidence type="ECO:0000256" key="7">
    <source>
        <dbReference type="SAM" id="SignalP"/>
    </source>
</evidence>
<evidence type="ECO:0000313" key="9">
    <source>
        <dbReference type="EMBL" id="PLC43509.1"/>
    </source>
</evidence>
<dbReference type="GO" id="GO:0005576">
    <property type="term" value="C:extracellular region"/>
    <property type="evidence" value="ECO:0007669"/>
    <property type="project" value="TreeGrafter"/>
</dbReference>
<feature type="chain" id="PRO_5014969483" evidence="7">
    <location>
        <begin position="26"/>
        <end position="301"/>
    </location>
</feature>
<feature type="signal peptide" evidence="7">
    <location>
        <begin position="1"/>
        <end position="25"/>
    </location>
</feature>
<dbReference type="OrthoDB" id="7240770at2"/>
<evidence type="ECO:0000256" key="1">
    <source>
        <dbReference type="ARBA" id="ARBA00004418"/>
    </source>
</evidence>
<dbReference type="CDD" id="cd13688">
    <property type="entry name" value="PBP2_GltI_DEBP"/>
    <property type="match status" value="1"/>
</dbReference>
<protein>
    <submittedName>
        <fullName evidence="9">Glutamate/aspartate ABC transporter substrate-binding protein</fullName>
    </submittedName>
</protein>
<evidence type="ECO:0000256" key="4">
    <source>
        <dbReference type="ARBA" id="ARBA00022729"/>
    </source>
</evidence>
<dbReference type="AlphaFoldDB" id="A0A2N4TV26"/>
<dbReference type="FunFam" id="3.40.190.10:FF:000052">
    <property type="entry name" value="Amino acid ABC transporter substrate-binding protein"/>
    <property type="match status" value="1"/>
</dbReference>
<evidence type="ECO:0000259" key="8">
    <source>
        <dbReference type="SMART" id="SM00062"/>
    </source>
</evidence>
<evidence type="ECO:0000256" key="2">
    <source>
        <dbReference type="ARBA" id="ARBA00010333"/>
    </source>
</evidence>
<dbReference type="NCBIfam" id="NF008063">
    <property type="entry name" value="PRK10797.1"/>
    <property type="match status" value="1"/>
</dbReference>
<reference evidence="9 10" key="1">
    <citation type="submission" date="2017-12" db="EMBL/GenBank/DDBJ databases">
        <title>Draft genome sequence of Ralstonia pickettii 52.</title>
        <authorList>
            <person name="Zheng B."/>
        </authorList>
    </citation>
    <scope>NUCLEOTIDE SEQUENCE [LARGE SCALE GENOMIC DNA]</scope>
    <source>
        <strain evidence="9 10">52</strain>
    </source>
</reference>
<sequence length="301" mass="33327">MRLTTRCIRIIPLALTSLLAIGAHAQALDGTLKKIQDSNTILIGVRESSIPFSYRDSKNEIVGFSADLCSRVIDAVKKKTGKPNLDIKQIPVTSQNRTSLVQNGSVDLECGVTTHLKSREQQTAFSTTFFIAGTRLLTNVKSGVKDFPDLAGKSVITNAGTTSERILRKMNDEKKMNMNVISGKDYGESFLTLQSGRVAAFMMDDVLLAGARTLAQKPDDWVVTGTPQSFEAYGFMLRKDDPQFKKLVDDTMTGVMKSGEIKTLYAKWFEKPVPPKNLNFNFPMNDQLKALYANPNDTPFE</sequence>
<dbReference type="EMBL" id="PKQE01000001">
    <property type="protein sequence ID" value="PLC43509.1"/>
    <property type="molecule type" value="Genomic_DNA"/>
</dbReference>
<dbReference type="PANTHER" id="PTHR30085:SF2">
    <property type="entry name" value="GLUTAMATE_ASPARTATE IMPORT SOLUTE-BINDING PROTEIN"/>
    <property type="match status" value="1"/>
</dbReference>
<keyword evidence="5" id="KW-0574">Periplasm</keyword>
<gene>
    <name evidence="9" type="ORF">C0Q88_01950</name>
</gene>
<organism evidence="9 10">
    <name type="scientific">Ralstonia pickettii</name>
    <name type="common">Burkholderia pickettii</name>
    <dbReference type="NCBI Taxonomy" id="329"/>
    <lineage>
        <taxon>Bacteria</taxon>
        <taxon>Pseudomonadati</taxon>
        <taxon>Pseudomonadota</taxon>
        <taxon>Betaproteobacteria</taxon>
        <taxon>Burkholderiales</taxon>
        <taxon>Burkholderiaceae</taxon>
        <taxon>Ralstonia</taxon>
    </lineage>
</organism>
<feature type="domain" description="Solute-binding protein family 3/N-terminal" evidence="8">
    <location>
        <begin position="40"/>
        <end position="272"/>
    </location>
</feature>
<dbReference type="Gene3D" id="3.40.190.10">
    <property type="entry name" value="Periplasmic binding protein-like II"/>
    <property type="match status" value="2"/>
</dbReference>
<dbReference type="InterPro" id="IPR051455">
    <property type="entry name" value="Bact_solute-bind_prot3"/>
</dbReference>
<keyword evidence="6" id="KW-0029">Amino-acid transport</keyword>
<dbReference type="Pfam" id="PF00497">
    <property type="entry name" value="SBP_bac_3"/>
    <property type="match status" value="1"/>
</dbReference>
<dbReference type="SUPFAM" id="SSF53850">
    <property type="entry name" value="Periplasmic binding protein-like II"/>
    <property type="match status" value="1"/>
</dbReference>
<dbReference type="InterPro" id="IPR001638">
    <property type="entry name" value="Solute-binding_3/MltF_N"/>
</dbReference>
<comment type="subcellular location">
    <subcellularLocation>
        <location evidence="1">Periplasm</location>
    </subcellularLocation>
</comment>
<keyword evidence="3" id="KW-0813">Transport</keyword>
<accession>A0A2N4TV26</accession>
<dbReference type="SMART" id="SM00062">
    <property type="entry name" value="PBPb"/>
    <property type="match status" value="1"/>
</dbReference>
<keyword evidence="4 7" id="KW-0732">Signal</keyword>